<evidence type="ECO:0000256" key="1">
    <source>
        <dbReference type="SAM" id="MobiDB-lite"/>
    </source>
</evidence>
<evidence type="ECO:0000313" key="2">
    <source>
        <dbReference type="EMBL" id="CAD7450771.1"/>
    </source>
</evidence>
<name>A0A7R9I7V8_9NEOP</name>
<dbReference type="EMBL" id="OD578419">
    <property type="protein sequence ID" value="CAD7450771.1"/>
    <property type="molecule type" value="Genomic_DNA"/>
</dbReference>
<dbReference type="AlphaFoldDB" id="A0A7R9I7V8"/>
<proteinExistence type="predicted"/>
<gene>
    <name evidence="2" type="ORF">TBIB3V08_LOCUS13040</name>
</gene>
<feature type="compositionally biased region" description="Acidic residues" evidence="1">
    <location>
        <begin position="103"/>
        <end position="117"/>
    </location>
</feature>
<feature type="region of interest" description="Disordered" evidence="1">
    <location>
        <begin position="99"/>
        <end position="134"/>
    </location>
</feature>
<sequence length="134" mass="15399">MFDEVSSGLNIDFSYCEKNIDEVETPGKKRIRKPIPGVSAKAVDEFTRDSIHQAIYRMYHQGWFHWNKHVDHCEKLIKENWDRDVKIDVNDIHSPLIINLGDKDDEDEANSGDDVEEVLATPLDKSRGDSITNS</sequence>
<organism evidence="2">
    <name type="scientific">Timema bartmani</name>
    <dbReference type="NCBI Taxonomy" id="61472"/>
    <lineage>
        <taxon>Eukaryota</taxon>
        <taxon>Metazoa</taxon>
        <taxon>Ecdysozoa</taxon>
        <taxon>Arthropoda</taxon>
        <taxon>Hexapoda</taxon>
        <taxon>Insecta</taxon>
        <taxon>Pterygota</taxon>
        <taxon>Neoptera</taxon>
        <taxon>Polyneoptera</taxon>
        <taxon>Phasmatodea</taxon>
        <taxon>Timematodea</taxon>
        <taxon>Timematoidea</taxon>
        <taxon>Timematidae</taxon>
        <taxon>Timema</taxon>
    </lineage>
</organism>
<protein>
    <submittedName>
        <fullName evidence="2">Uncharacterized protein</fullName>
    </submittedName>
</protein>
<accession>A0A7R9I7V8</accession>
<reference evidence="2" key="1">
    <citation type="submission" date="2020-11" db="EMBL/GenBank/DDBJ databases">
        <authorList>
            <person name="Tran Van P."/>
        </authorList>
    </citation>
    <scope>NUCLEOTIDE SEQUENCE</scope>
</reference>